<dbReference type="AlphaFoldDB" id="A0A6A8MG49"/>
<keyword evidence="1" id="KW-0812">Transmembrane</keyword>
<sequence length="148" mass="15998">MKKRLIVRRLLAGIALLVLSACCLAMAYWLFRRAGAADSSATVLKTATAAGNLGLTYAAFDFMTGLVYVATRREFPRRGAALAVLLASACLLAFTSKQAVGQFASCRTFYAVSAMAFVALGMPGIKGFKDMPFWSKELEQANKRKKQA</sequence>
<reference evidence="2 3" key="1">
    <citation type="submission" date="2019-08" db="EMBL/GenBank/DDBJ databases">
        <title>In-depth cultivation of the pig gut microbiome towards novel bacterial diversity and tailored functional studies.</title>
        <authorList>
            <person name="Wylensek D."/>
            <person name="Hitch T.C.A."/>
            <person name="Clavel T."/>
        </authorList>
    </citation>
    <scope>NUCLEOTIDE SEQUENCE [LARGE SCALE GENOMIC DNA]</scope>
    <source>
        <strain evidence="2 3">Bifido-178-WT-2B</strain>
    </source>
</reference>
<gene>
    <name evidence="2" type="ORF">FYJ62_08700</name>
</gene>
<organism evidence="2 3">
    <name type="scientific">Lactobacillus porci</name>
    <dbReference type="NCBI Taxonomy" id="2012477"/>
    <lineage>
        <taxon>Bacteria</taxon>
        <taxon>Bacillati</taxon>
        <taxon>Bacillota</taxon>
        <taxon>Bacilli</taxon>
        <taxon>Lactobacillales</taxon>
        <taxon>Lactobacillaceae</taxon>
        <taxon>Lactobacillus</taxon>
    </lineage>
</organism>
<dbReference type="Proteomes" id="UP000438120">
    <property type="component" value="Unassembled WGS sequence"/>
</dbReference>
<feature type="transmembrane region" description="Helical" evidence="1">
    <location>
        <begin position="108"/>
        <end position="128"/>
    </location>
</feature>
<dbReference type="PROSITE" id="PS51257">
    <property type="entry name" value="PROKAR_LIPOPROTEIN"/>
    <property type="match status" value="1"/>
</dbReference>
<evidence type="ECO:0000313" key="2">
    <source>
        <dbReference type="EMBL" id="MST87692.1"/>
    </source>
</evidence>
<comment type="caution">
    <text evidence="2">The sequence shown here is derived from an EMBL/GenBank/DDBJ whole genome shotgun (WGS) entry which is preliminary data.</text>
</comment>
<accession>A0A6A8MG49</accession>
<evidence type="ECO:0000256" key="1">
    <source>
        <dbReference type="SAM" id="Phobius"/>
    </source>
</evidence>
<dbReference type="EMBL" id="VUMX01000028">
    <property type="protein sequence ID" value="MST87692.1"/>
    <property type="molecule type" value="Genomic_DNA"/>
</dbReference>
<keyword evidence="3" id="KW-1185">Reference proteome</keyword>
<name>A0A6A8MG49_9LACO</name>
<proteinExistence type="predicted"/>
<keyword evidence="1" id="KW-0472">Membrane</keyword>
<keyword evidence="1" id="KW-1133">Transmembrane helix</keyword>
<feature type="transmembrane region" description="Helical" evidence="1">
    <location>
        <begin position="49"/>
        <end position="70"/>
    </location>
</feature>
<evidence type="ECO:0000313" key="3">
    <source>
        <dbReference type="Proteomes" id="UP000438120"/>
    </source>
</evidence>
<dbReference type="RefSeq" id="WP_154549304.1">
    <property type="nucleotide sequence ID" value="NZ_JBKZBY010000004.1"/>
</dbReference>
<protein>
    <submittedName>
        <fullName evidence="2">Uncharacterized protein</fullName>
    </submittedName>
</protein>